<protein>
    <submittedName>
        <fullName evidence="1">3416_t:CDS:1</fullName>
    </submittedName>
</protein>
<comment type="caution">
    <text evidence="1">The sequence shown here is derived from an EMBL/GenBank/DDBJ whole genome shotgun (WGS) entry which is preliminary data.</text>
</comment>
<feature type="non-terminal residue" evidence="1">
    <location>
        <position position="1"/>
    </location>
</feature>
<organism evidence="1 2">
    <name type="scientific">Gigaspora margarita</name>
    <dbReference type="NCBI Taxonomy" id="4874"/>
    <lineage>
        <taxon>Eukaryota</taxon>
        <taxon>Fungi</taxon>
        <taxon>Fungi incertae sedis</taxon>
        <taxon>Mucoromycota</taxon>
        <taxon>Glomeromycotina</taxon>
        <taxon>Glomeromycetes</taxon>
        <taxon>Diversisporales</taxon>
        <taxon>Gigasporaceae</taxon>
        <taxon>Gigaspora</taxon>
    </lineage>
</organism>
<proteinExistence type="predicted"/>
<accession>A0ABN7X8E6</accession>
<name>A0ABN7X8E6_GIGMA</name>
<feature type="non-terminal residue" evidence="1">
    <location>
        <position position="59"/>
    </location>
</feature>
<evidence type="ECO:0000313" key="2">
    <source>
        <dbReference type="Proteomes" id="UP000789901"/>
    </source>
</evidence>
<dbReference type="Proteomes" id="UP000789901">
    <property type="component" value="Unassembled WGS sequence"/>
</dbReference>
<sequence>SERKKEGLEDQRVWKSTYWINHKPYGPILPPYKPESVNKTQELFNSISVTTDITILKKA</sequence>
<keyword evidence="2" id="KW-1185">Reference proteome</keyword>
<evidence type="ECO:0000313" key="1">
    <source>
        <dbReference type="EMBL" id="CAG8850656.1"/>
    </source>
</evidence>
<reference evidence="1 2" key="1">
    <citation type="submission" date="2021-06" db="EMBL/GenBank/DDBJ databases">
        <authorList>
            <person name="Kallberg Y."/>
            <person name="Tangrot J."/>
            <person name="Rosling A."/>
        </authorList>
    </citation>
    <scope>NUCLEOTIDE SEQUENCE [LARGE SCALE GENOMIC DNA]</scope>
    <source>
        <strain evidence="1 2">120-4 pot B 10/14</strain>
    </source>
</reference>
<gene>
    <name evidence="1" type="ORF">GMARGA_LOCUS40327</name>
</gene>
<dbReference type="EMBL" id="CAJVQB010102184">
    <property type="protein sequence ID" value="CAG8850656.1"/>
    <property type="molecule type" value="Genomic_DNA"/>
</dbReference>